<dbReference type="InterPro" id="IPR018247">
    <property type="entry name" value="EF_Hand_1_Ca_BS"/>
</dbReference>
<dbReference type="InterPro" id="IPR008907">
    <property type="entry name" value="TPP/p25"/>
</dbReference>
<evidence type="ECO:0000256" key="3">
    <source>
        <dbReference type="SAM" id="MobiDB-lite"/>
    </source>
</evidence>
<feature type="compositionally biased region" description="Low complexity" evidence="3">
    <location>
        <begin position="665"/>
        <end position="676"/>
    </location>
</feature>
<evidence type="ECO:0000313" key="6">
    <source>
        <dbReference type="Proteomes" id="UP001445335"/>
    </source>
</evidence>
<feature type="compositionally biased region" description="Pro residues" evidence="3">
    <location>
        <begin position="615"/>
        <end position="627"/>
    </location>
</feature>
<evidence type="ECO:0000256" key="2">
    <source>
        <dbReference type="ARBA" id="ARBA00022837"/>
    </source>
</evidence>
<dbReference type="InterPro" id="IPR013761">
    <property type="entry name" value="SAM/pointed_sf"/>
</dbReference>
<dbReference type="InterPro" id="IPR002048">
    <property type="entry name" value="EF_hand_dom"/>
</dbReference>
<dbReference type="AlphaFoldDB" id="A0AAW1RZF4"/>
<dbReference type="GO" id="GO:0032273">
    <property type="term" value="P:positive regulation of protein polymerization"/>
    <property type="evidence" value="ECO:0007669"/>
    <property type="project" value="TreeGrafter"/>
</dbReference>
<dbReference type="Gene3D" id="1.10.238.10">
    <property type="entry name" value="EF-hand"/>
    <property type="match status" value="3"/>
</dbReference>
<dbReference type="Pfam" id="PF13499">
    <property type="entry name" value="EF-hand_7"/>
    <property type="match status" value="1"/>
</dbReference>
<feature type="domain" description="EF-hand" evidence="4">
    <location>
        <begin position="407"/>
        <end position="442"/>
    </location>
</feature>
<dbReference type="SUPFAM" id="SSF47769">
    <property type="entry name" value="SAM/Pointed domain"/>
    <property type="match status" value="1"/>
</dbReference>
<dbReference type="Proteomes" id="UP001445335">
    <property type="component" value="Unassembled WGS sequence"/>
</dbReference>
<dbReference type="InterPro" id="IPR001660">
    <property type="entry name" value="SAM"/>
</dbReference>
<protein>
    <recommendedName>
        <fullName evidence="4">EF-hand domain-containing protein</fullName>
    </recommendedName>
</protein>
<evidence type="ECO:0000313" key="5">
    <source>
        <dbReference type="EMBL" id="KAK9838481.1"/>
    </source>
</evidence>
<feature type="domain" description="EF-hand" evidence="4">
    <location>
        <begin position="365"/>
        <end position="400"/>
    </location>
</feature>
<gene>
    <name evidence="5" type="ORF">WJX81_002091</name>
</gene>
<dbReference type="PROSITE" id="PS00018">
    <property type="entry name" value="EF_HAND_1"/>
    <property type="match status" value="1"/>
</dbReference>
<comment type="caution">
    <text evidence="5">The sequence shown here is derived from an EMBL/GenBank/DDBJ whole genome shotgun (WGS) entry which is preliminary data.</text>
</comment>
<keyword evidence="6" id="KW-1185">Reference proteome</keyword>
<dbReference type="PANTHER" id="PTHR12932:SF9">
    <property type="entry name" value="TUBULIN POLYMERIZATION-PROMOTING PROTEIN HOMOLOG"/>
    <property type="match status" value="1"/>
</dbReference>
<feature type="compositionally biased region" description="Low complexity" evidence="3">
    <location>
        <begin position="101"/>
        <end position="120"/>
    </location>
</feature>
<dbReference type="Pfam" id="PF05517">
    <property type="entry name" value="p25-alpha"/>
    <property type="match status" value="2"/>
</dbReference>
<dbReference type="SUPFAM" id="SSF47473">
    <property type="entry name" value="EF-hand"/>
    <property type="match status" value="3"/>
</dbReference>
<dbReference type="EMBL" id="JALJOU010000018">
    <property type="protein sequence ID" value="KAK9838481.1"/>
    <property type="molecule type" value="Genomic_DNA"/>
</dbReference>
<feature type="region of interest" description="Disordered" evidence="3">
    <location>
        <begin position="606"/>
        <end position="628"/>
    </location>
</feature>
<name>A0AAW1RZF4_9CHLO</name>
<dbReference type="CDD" id="cd00051">
    <property type="entry name" value="EFh"/>
    <property type="match status" value="1"/>
</dbReference>
<dbReference type="GO" id="GO:0001578">
    <property type="term" value="P:microtubule bundle formation"/>
    <property type="evidence" value="ECO:0007669"/>
    <property type="project" value="TreeGrafter"/>
</dbReference>
<keyword evidence="2" id="KW-0106">Calcium</keyword>
<reference evidence="5 6" key="1">
    <citation type="journal article" date="2024" name="Nat. Commun.">
        <title>Phylogenomics reveals the evolutionary origins of lichenization in chlorophyte algae.</title>
        <authorList>
            <person name="Puginier C."/>
            <person name="Libourel C."/>
            <person name="Otte J."/>
            <person name="Skaloud P."/>
            <person name="Haon M."/>
            <person name="Grisel S."/>
            <person name="Petersen M."/>
            <person name="Berrin J.G."/>
            <person name="Delaux P.M."/>
            <person name="Dal Grande F."/>
            <person name="Keller J."/>
        </authorList>
    </citation>
    <scope>NUCLEOTIDE SEQUENCE [LARGE SCALE GENOMIC DNA]</scope>
    <source>
        <strain evidence="5 6">SAG 245.80</strain>
    </source>
</reference>
<dbReference type="SMART" id="SM00054">
    <property type="entry name" value="EFh"/>
    <property type="match status" value="2"/>
</dbReference>
<feature type="region of interest" description="Disordered" evidence="3">
    <location>
        <begin position="82"/>
        <end position="120"/>
    </location>
</feature>
<dbReference type="Gene3D" id="1.10.150.50">
    <property type="entry name" value="Transcription Factor, Ets-1"/>
    <property type="match status" value="1"/>
</dbReference>
<dbReference type="GO" id="GO:0005509">
    <property type="term" value="F:calcium ion binding"/>
    <property type="evidence" value="ECO:0007669"/>
    <property type="project" value="InterPro"/>
</dbReference>
<sequence>MKAFFSKGKEKKESKKKVDAWRAEETARWLGSIGLQHYAPNFQRVDGKALLALSVVDIYERVPNKSDADACLAALDALHRREAHGSQPARSQPSTAEKPVGGAAPADSAGAPSSGAARGQGAADSAEALARLVPGSTTEVTQELYAFLNHLNISGLGLVAATERSPLVSLLVNALWGVHDLAQGAKGNHALCMELDAYMQDILRVFDAEGKRLAAVETAALKALLAKLEAAHALVQTCSEPGWLQRMAVDEGACERFQEVHNDILALLRAERLDTLQTGRQLSYGAYHDQARPLRRVLKQVGAGSLDAGLAAVRTDEAALREVAAVISADPKAILNDVRSPAAEAPGAQAAGAKDADAQPSLAPAASKELQAVFSQYDKAQSGSLGLAELRNYLADTGALGGLGAVEADTVVRETFAAADADGDGRLSPDEFAAFCSAHAAPAGPARPELLAALGPAAEGELKKVFCSFASFGGRQHVEEMDGGRFEKLCRDCGLVDRKAVTSTEVDLAFARAKAKGARRLTFERFLDALALLAERKGTSLADLAAAVLAARGPCVSGTRADYVKFHDDKSTYTGVYARGGPTNVDPSKDLSALLDRSPADVRGIKKPAAASQNDPPPASVPAPARPPAIAVGGSASALMGTLTAASPGAVTGLRGTPSPGVGSGRSAAGGAAQRAAFKDKPAAALSPTEAHDSQIQAAWDPVQEEELQAAFRAFTLFGHGAGAAGKPAAVGMDGRSFAKLARECGLLGPHLTPAHVDIVFSKVKAKWQGARRICFADFQRGVELLAEARGCDAEAVRRAVVLSGGPHANTHVTPDYVRLHDDKSTYSGVYAKGGPSTVDKRITLASLTARSDRPDSG</sequence>
<evidence type="ECO:0000259" key="4">
    <source>
        <dbReference type="PROSITE" id="PS50222"/>
    </source>
</evidence>
<organism evidence="5 6">
    <name type="scientific">Elliptochloris bilobata</name>
    <dbReference type="NCBI Taxonomy" id="381761"/>
    <lineage>
        <taxon>Eukaryota</taxon>
        <taxon>Viridiplantae</taxon>
        <taxon>Chlorophyta</taxon>
        <taxon>core chlorophytes</taxon>
        <taxon>Trebouxiophyceae</taxon>
        <taxon>Trebouxiophyceae incertae sedis</taxon>
        <taxon>Elliptochloris clade</taxon>
        <taxon>Elliptochloris</taxon>
    </lineage>
</organism>
<proteinExistence type="inferred from homology"/>
<dbReference type="GO" id="GO:0015631">
    <property type="term" value="F:tubulin binding"/>
    <property type="evidence" value="ECO:0007669"/>
    <property type="project" value="InterPro"/>
</dbReference>
<dbReference type="PROSITE" id="PS50222">
    <property type="entry name" value="EF_HAND_2"/>
    <property type="match status" value="2"/>
</dbReference>
<dbReference type="PANTHER" id="PTHR12932">
    <property type="entry name" value="P25 ALPHA-RELATED"/>
    <property type="match status" value="1"/>
</dbReference>
<dbReference type="GO" id="GO:0005874">
    <property type="term" value="C:microtubule"/>
    <property type="evidence" value="ECO:0007669"/>
    <property type="project" value="TreeGrafter"/>
</dbReference>
<feature type="region of interest" description="Disordered" evidence="3">
    <location>
        <begin position="651"/>
        <end position="692"/>
    </location>
</feature>
<comment type="similarity">
    <text evidence="1">Belongs to the TPPP family.</text>
</comment>
<dbReference type="GO" id="GO:0046785">
    <property type="term" value="P:microtubule polymerization"/>
    <property type="evidence" value="ECO:0007669"/>
    <property type="project" value="InterPro"/>
</dbReference>
<dbReference type="InterPro" id="IPR011992">
    <property type="entry name" value="EF-hand-dom_pair"/>
</dbReference>
<dbReference type="Pfam" id="PF00536">
    <property type="entry name" value="SAM_1"/>
    <property type="match status" value="1"/>
</dbReference>
<accession>A0AAW1RZF4</accession>
<evidence type="ECO:0000256" key="1">
    <source>
        <dbReference type="ARBA" id="ARBA00010994"/>
    </source>
</evidence>